<keyword evidence="6" id="KW-1185">Reference proteome</keyword>
<dbReference type="Gene3D" id="3.40.109.10">
    <property type="entry name" value="NADH Oxidase"/>
    <property type="match status" value="1"/>
</dbReference>
<evidence type="ECO:0000313" key="6">
    <source>
        <dbReference type="Proteomes" id="UP001595843"/>
    </source>
</evidence>
<evidence type="ECO:0000256" key="1">
    <source>
        <dbReference type="ARBA" id="ARBA00022630"/>
    </source>
</evidence>
<dbReference type="SUPFAM" id="SSF55469">
    <property type="entry name" value="FMN-dependent nitroreductase-like"/>
    <property type="match status" value="1"/>
</dbReference>
<evidence type="ECO:0000256" key="2">
    <source>
        <dbReference type="ARBA" id="ARBA00022643"/>
    </source>
</evidence>
<proteinExistence type="predicted"/>
<keyword evidence="3 5" id="KW-0560">Oxidoreductase</keyword>
<dbReference type="InterPro" id="IPR012825">
    <property type="entry name" value="BluB"/>
</dbReference>
<evidence type="ECO:0000256" key="3">
    <source>
        <dbReference type="ARBA" id="ARBA00023002"/>
    </source>
</evidence>
<dbReference type="CDD" id="cd02145">
    <property type="entry name" value="BluB"/>
    <property type="match status" value="1"/>
</dbReference>
<protein>
    <submittedName>
        <fullName evidence="5">5,6-dimethylbenzimidazole synthase</fullName>
        <ecNumber evidence="5">1.13.11.79</ecNumber>
    </submittedName>
</protein>
<evidence type="ECO:0000259" key="4">
    <source>
        <dbReference type="Pfam" id="PF00881"/>
    </source>
</evidence>
<evidence type="ECO:0000313" key="5">
    <source>
        <dbReference type="EMBL" id="MFC4078175.1"/>
    </source>
</evidence>
<dbReference type="EMBL" id="JBHSAP010000018">
    <property type="protein sequence ID" value="MFC4078175.1"/>
    <property type="molecule type" value="Genomic_DNA"/>
</dbReference>
<keyword evidence="1" id="KW-0285">Flavoprotein</keyword>
<comment type="caution">
    <text evidence="5">The sequence shown here is derived from an EMBL/GenBank/DDBJ whole genome shotgun (WGS) entry which is preliminary data.</text>
</comment>
<dbReference type="RefSeq" id="WP_380705999.1">
    <property type="nucleotide sequence ID" value="NZ_JBHSAP010000018.1"/>
</dbReference>
<dbReference type="NCBIfam" id="TIGR02476">
    <property type="entry name" value="BluB"/>
    <property type="match status" value="1"/>
</dbReference>
<dbReference type="GO" id="GO:0102919">
    <property type="term" value="F:5,6-dimethylbenzimidazole synthase activity"/>
    <property type="evidence" value="ECO:0007669"/>
    <property type="project" value="UniProtKB-EC"/>
</dbReference>
<dbReference type="PANTHER" id="PTHR23026:SF90">
    <property type="entry name" value="IODOTYROSINE DEIODINASE 1"/>
    <property type="match status" value="1"/>
</dbReference>
<dbReference type="Pfam" id="PF00881">
    <property type="entry name" value="Nitroreductase"/>
    <property type="match status" value="1"/>
</dbReference>
<dbReference type="PANTHER" id="PTHR23026">
    <property type="entry name" value="NADPH NITROREDUCTASE"/>
    <property type="match status" value="1"/>
</dbReference>
<feature type="domain" description="Nitroreductase" evidence="4">
    <location>
        <begin position="16"/>
        <end position="183"/>
    </location>
</feature>
<dbReference type="InterPro" id="IPR000415">
    <property type="entry name" value="Nitroreductase-like"/>
</dbReference>
<accession>A0ABV8JK38</accession>
<reference evidence="6" key="1">
    <citation type="journal article" date="2019" name="Int. J. Syst. Evol. Microbiol.">
        <title>The Global Catalogue of Microorganisms (GCM) 10K type strain sequencing project: providing services to taxonomists for standard genome sequencing and annotation.</title>
        <authorList>
            <consortium name="The Broad Institute Genomics Platform"/>
            <consortium name="The Broad Institute Genome Sequencing Center for Infectious Disease"/>
            <person name="Wu L."/>
            <person name="Ma J."/>
        </authorList>
    </citation>
    <scope>NUCLEOTIDE SEQUENCE [LARGE SCALE GENOMIC DNA]</scope>
    <source>
        <strain evidence="6">IBRC-M 10813</strain>
    </source>
</reference>
<dbReference type="InterPro" id="IPR029479">
    <property type="entry name" value="Nitroreductase"/>
</dbReference>
<dbReference type="InterPro" id="IPR050627">
    <property type="entry name" value="Nitroreductase/BluB"/>
</dbReference>
<keyword evidence="2" id="KW-0288">FMN</keyword>
<gene>
    <name evidence="5" type="primary">bluB</name>
    <name evidence="5" type="ORF">ACFOUO_15355</name>
</gene>
<name>A0ABV8JK38_9BACL</name>
<dbReference type="EC" id="1.13.11.79" evidence="5"/>
<dbReference type="Proteomes" id="UP001595843">
    <property type="component" value="Unassembled WGS sequence"/>
</dbReference>
<sequence>MKQFDDRDRAVLHRIIRARRDIRHFRPDPIPSEALTRILEAAHYAPSVGFKQPWNFILIRSKEIRKQIKGLFEEANREELEKLSEDERLDLYRSLKLEGIMEAPLNLAVTCDRDRDAPFQLGQGQMPEMDLYSTCLAVQNLWLSARTEGIGVGWVSILDPEKTAQVLKIPDHVRLVAYLCIGYPVEFRDRPMLEEAGWKERLNLSDLVFEDGWGDKNEG</sequence>
<organism evidence="5 6">
    <name type="scientific">Salinithrix halophila</name>
    <dbReference type="NCBI Taxonomy" id="1485204"/>
    <lineage>
        <taxon>Bacteria</taxon>
        <taxon>Bacillati</taxon>
        <taxon>Bacillota</taxon>
        <taxon>Bacilli</taxon>
        <taxon>Bacillales</taxon>
        <taxon>Thermoactinomycetaceae</taxon>
        <taxon>Salinithrix</taxon>
    </lineage>
</organism>